<evidence type="ECO:0000256" key="4">
    <source>
        <dbReference type="ARBA" id="ARBA00022777"/>
    </source>
</evidence>
<feature type="domain" description="Histidine kinase" evidence="6">
    <location>
        <begin position="318"/>
        <end position="542"/>
    </location>
</feature>
<dbReference type="PROSITE" id="PS50110">
    <property type="entry name" value="RESPONSE_REGULATORY"/>
    <property type="match status" value="1"/>
</dbReference>
<dbReference type="EC" id="2.7.13.3" evidence="2"/>
<dbReference type="PANTHER" id="PTHR43065:SF42">
    <property type="entry name" value="TWO-COMPONENT SENSOR PPRA"/>
    <property type="match status" value="1"/>
</dbReference>
<dbReference type="Gene3D" id="1.10.287.130">
    <property type="match status" value="1"/>
</dbReference>
<feature type="modified residue" description="4-aspartylphosphate" evidence="5">
    <location>
        <position position="615"/>
    </location>
</feature>
<comment type="catalytic activity">
    <reaction evidence="1">
        <text>ATP + protein L-histidine = ADP + protein N-phospho-L-histidine.</text>
        <dbReference type="EC" id="2.7.13.3"/>
    </reaction>
</comment>
<dbReference type="PANTHER" id="PTHR43065">
    <property type="entry name" value="SENSOR HISTIDINE KINASE"/>
    <property type="match status" value="1"/>
</dbReference>
<dbReference type="InterPro" id="IPR036890">
    <property type="entry name" value="HATPase_C_sf"/>
</dbReference>
<dbReference type="InterPro" id="IPR003594">
    <property type="entry name" value="HATPase_dom"/>
</dbReference>
<accession>A0A7W2JFD6</accession>
<feature type="domain" description="Response regulatory" evidence="7">
    <location>
        <begin position="565"/>
        <end position="676"/>
    </location>
</feature>
<dbReference type="Gene3D" id="3.30.450.20">
    <property type="entry name" value="PAS domain"/>
    <property type="match status" value="2"/>
</dbReference>
<proteinExistence type="predicted"/>
<dbReference type="Gene3D" id="3.30.565.10">
    <property type="entry name" value="Histidine kinase-like ATPase, C-terminal domain"/>
    <property type="match status" value="1"/>
</dbReference>
<organism evidence="8 9">
    <name type="scientific">Pseudomonas juntendi</name>
    <dbReference type="NCBI Taxonomy" id="2666183"/>
    <lineage>
        <taxon>Bacteria</taxon>
        <taxon>Pseudomonadati</taxon>
        <taxon>Pseudomonadota</taxon>
        <taxon>Gammaproteobacteria</taxon>
        <taxon>Pseudomonadales</taxon>
        <taxon>Pseudomonadaceae</taxon>
        <taxon>Pseudomonas</taxon>
    </lineage>
</organism>
<evidence type="ECO:0000256" key="1">
    <source>
        <dbReference type="ARBA" id="ARBA00000085"/>
    </source>
</evidence>
<dbReference type="InterPro" id="IPR013656">
    <property type="entry name" value="PAS_4"/>
</dbReference>
<dbReference type="InterPro" id="IPR004358">
    <property type="entry name" value="Sig_transdc_His_kin-like_C"/>
</dbReference>
<comment type="caution">
    <text evidence="8">The sequence shown here is derived from an EMBL/GenBank/DDBJ whole genome shotgun (WGS) entry which is preliminary data.</text>
</comment>
<evidence type="ECO:0000259" key="7">
    <source>
        <dbReference type="PROSITE" id="PS50110"/>
    </source>
</evidence>
<evidence type="ECO:0000256" key="3">
    <source>
        <dbReference type="ARBA" id="ARBA00022553"/>
    </source>
</evidence>
<dbReference type="Gene3D" id="3.40.50.2300">
    <property type="match status" value="1"/>
</dbReference>
<dbReference type="SMART" id="SM00388">
    <property type="entry name" value="HisKA"/>
    <property type="match status" value="1"/>
</dbReference>
<dbReference type="EMBL" id="JACGCU010000002">
    <property type="protein sequence ID" value="MBA6058006.1"/>
    <property type="molecule type" value="Genomic_DNA"/>
</dbReference>
<dbReference type="InterPro" id="IPR001789">
    <property type="entry name" value="Sig_transdc_resp-reg_receiver"/>
</dbReference>
<evidence type="ECO:0000313" key="9">
    <source>
        <dbReference type="Proteomes" id="UP000556620"/>
    </source>
</evidence>
<dbReference type="InterPro" id="IPR003661">
    <property type="entry name" value="HisK_dim/P_dom"/>
</dbReference>
<name>A0A7W2JFD6_9PSED</name>
<keyword evidence="4" id="KW-0808">Transferase</keyword>
<dbReference type="InterPro" id="IPR011006">
    <property type="entry name" value="CheY-like_superfamily"/>
</dbReference>
<dbReference type="InterPro" id="IPR036097">
    <property type="entry name" value="HisK_dim/P_sf"/>
</dbReference>
<dbReference type="SMART" id="SM00387">
    <property type="entry name" value="HATPase_c"/>
    <property type="match status" value="1"/>
</dbReference>
<dbReference type="AlphaFoldDB" id="A0A7W2JFD6"/>
<gene>
    <name evidence="8" type="ORF">H4C44_02280</name>
</gene>
<dbReference type="SUPFAM" id="SSF55874">
    <property type="entry name" value="ATPase domain of HSP90 chaperone/DNA topoisomerase II/histidine kinase"/>
    <property type="match status" value="1"/>
</dbReference>
<dbReference type="PROSITE" id="PS50109">
    <property type="entry name" value="HIS_KIN"/>
    <property type="match status" value="1"/>
</dbReference>
<dbReference type="Pfam" id="PF00072">
    <property type="entry name" value="Response_reg"/>
    <property type="match status" value="1"/>
</dbReference>
<evidence type="ECO:0000256" key="2">
    <source>
        <dbReference type="ARBA" id="ARBA00012438"/>
    </source>
</evidence>
<dbReference type="GO" id="GO:0000155">
    <property type="term" value="F:phosphorelay sensor kinase activity"/>
    <property type="evidence" value="ECO:0007669"/>
    <property type="project" value="InterPro"/>
</dbReference>
<evidence type="ECO:0000313" key="8">
    <source>
        <dbReference type="EMBL" id="MBA6058006.1"/>
    </source>
</evidence>
<dbReference type="PRINTS" id="PR00344">
    <property type="entry name" value="BCTRLSENSOR"/>
</dbReference>
<dbReference type="SUPFAM" id="SSF52172">
    <property type="entry name" value="CheY-like"/>
    <property type="match status" value="1"/>
</dbReference>
<dbReference type="Pfam" id="PF08448">
    <property type="entry name" value="PAS_4"/>
    <property type="match status" value="1"/>
</dbReference>
<keyword evidence="4" id="KW-0418">Kinase</keyword>
<sequence length="683" mass="75085">MVQDDAASRTQALHDKVLELEAQVAELQLKAACQDVLLQHMEEGFCVLELLEDDNGQVHDYRYILSNEACLRHTAHAKQMGQTARELIPNEVDTWLPRFAEVARSGRALQFEERLAATDRWLSLSVHRLEPASDKRVAVIFTGMPTAQVSVHRLQAINQQLAERVDQADANNKLLGELVDHSLANVFAADCNLRLLAINRTAQETFLRLRGFVPQVGDHIPQLLARQPDIMSQLAPVWPRIVAGEAFVDNIALGPPEALRHYEIRYNPLRDNRLMIQGGYLFAYDITERINEQQRLRKIETALVQSQKMEAVGQLTGGIAHDFNNFLASILAALESAIQRQDEQRYPEAARLLGAARHDAQRAAAVVQRLLAFARQQVLTPQAVDVHQLLAGMRELIINSLHAGIDFNDQTQPGAWPVRVDLSQLESSLLNLCINARDAMPSGGTLCIGSANQTLTQEHALSLDLPCGDYVRIRVSDSGIGMPANVMQRASEPFFTTKPLGQGSGLGLSIVYGFIRQSRGQLQIDSVPGKGTCIDIYLPRDDTQVAVPPALPQPPPPMPARTANLIMLVENQETMRLVISEILQEQGHDVHAFGDGQHAVAALQGGLQPDLLITDSGLPGGLVGQPLGNSLPETTPVVFITGYTSEQPELPTARRFAVLHKPFELAQLSDLVARMLAGTPLSR</sequence>
<reference evidence="8 9" key="1">
    <citation type="submission" date="2020-07" db="EMBL/GenBank/DDBJ databases">
        <title>Diversity of carbapenemase encoding genes among Pseudomonas putida group clinical isolates in a tertiary Brazilian hospital.</title>
        <authorList>
            <person name="Alberto-Lei F."/>
            <person name="Nodari C.S."/>
            <person name="Streling A.P."/>
            <person name="Paulino J.T."/>
            <person name="Bessa-Neto F.O."/>
            <person name="Cayo R."/>
            <person name="Gales A.C."/>
        </authorList>
    </citation>
    <scope>NUCLEOTIDE SEQUENCE [LARGE SCALE GENOMIC DNA]</scope>
    <source>
        <strain evidence="8 9">14535</strain>
    </source>
</reference>
<evidence type="ECO:0000259" key="6">
    <source>
        <dbReference type="PROSITE" id="PS50109"/>
    </source>
</evidence>
<protein>
    <recommendedName>
        <fullName evidence="2">histidine kinase</fullName>
        <ecNumber evidence="2">2.7.13.3</ecNumber>
    </recommendedName>
</protein>
<keyword evidence="3 5" id="KW-0597">Phosphoprotein</keyword>
<dbReference type="Proteomes" id="UP000556620">
    <property type="component" value="Unassembled WGS sequence"/>
</dbReference>
<evidence type="ECO:0000256" key="5">
    <source>
        <dbReference type="PROSITE-ProRule" id="PRU00169"/>
    </source>
</evidence>
<dbReference type="Pfam" id="PF02518">
    <property type="entry name" value="HATPase_c"/>
    <property type="match status" value="1"/>
</dbReference>
<dbReference type="SUPFAM" id="SSF47384">
    <property type="entry name" value="Homodimeric domain of signal transducing histidine kinase"/>
    <property type="match status" value="1"/>
</dbReference>
<dbReference type="SMART" id="SM00448">
    <property type="entry name" value="REC"/>
    <property type="match status" value="1"/>
</dbReference>
<dbReference type="Pfam" id="PF00512">
    <property type="entry name" value="HisKA"/>
    <property type="match status" value="1"/>
</dbReference>
<dbReference type="InterPro" id="IPR005467">
    <property type="entry name" value="His_kinase_dom"/>
</dbReference>